<dbReference type="InterPro" id="IPR036273">
    <property type="entry name" value="CRAL/TRIO_N_dom_sf"/>
</dbReference>
<dbReference type="PANTHER" id="PTHR46277:SF28">
    <property type="entry name" value="OS01G0926800 PROTEIN"/>
    <property type="match status" value="1"/>
</dbReference>
<name>A0A0D9V9S9_9ORYZ</name>
<dbReference type="Proteomes" id="UP000032180">
    <property type="component" value="Chromosome 1"/>
</dbReference>
<proteinExistence type="predicted"/>
<dbReference type="eggNOG" id="KOG1470">
    <property type="taxonomic scope" value="Eukaryota"/>
</dbReference>
<dbReference type="PANTHER" id="PTHR46277">
    <property type="entry name" value="OS03G0850700 PROTEIN"/>
    <property type="match status" value="1"/>
</dbReference>
<sequence>MARNGGGGGDAGEGEWLKVAELRAMAESQDPHAKEVDNLTLRRFLRARDQNVEKASAMLVKAIRWRKEAVPGGSVPEESVRRDLADDKVFMGGVDRTGRPILLAFPAKHFSAKRDMPQFKSYVVYLLDSICARIPRGQEKFVCIVDLKGWGYSNCDIRAYIAAIEIMQNYYPERLGKALMIHVPYMFMKAWKMIYPFIDNVTRDKFVFVDDKNLQEVLHQEIDDSQIPDTLGGKLAPISLKNNARSLTA</sequence>
<protein>
    <recommendedName>
        <fullName evidence="1">CRAL-TRIO domain-containing protein</fullName>
    </recommendedName>
</protein>
<reference evidence="2 3" key="1">
    <citation type="submission" date="2012-08" db="EMBL/GenBank/DDBJ databases">
        <title>Oryza genome evolution.</title>
        <authorList>
            <person name="Wing R.A."/>
        </authorList>
    </citation>
    <scope>NUCLEOTIDE SEQUENCE</scope>
</reference>
<dbReference type="EnsemblPlants" id="LPERR01G37080.1">
    <property type="protein sequence ID" value="LPERR01G37080.1"/>
    <property type="gene ID" value="LPERR01G37080"/>
</dbReference>
<dbReference type="Gramene" id="LPERR01G37080.1">
    <property type="protein sequence ID" value="LPERR01G37080.1"/>
    <property type="gene ID" value="LPERR01G37080"/>
</dbReference>
<dbReference type="STRING" id="77586.A0A0D9V9S9"/>
<dbReference type="InterPro" id="IPR011074">
    <property type="entry name" value="CRAL/TRIO_N_dom"/>
</dbReference>
<accession>A0A0D9V9S9</accession>
<evidence type="ECO:0000313" key="3">
    <source>
        <dbReference type="Proteomes" id="UP000032180"/>
    </source>
</evidence>
<dbReference type="InterPro" id="IPR001251">
    <property type="entry name" value="CRAL-TRIO_dom"/>
</dbReference>
<evidence type="ECO:0000313" key="2">
    <source>
        <dbReference type="EnsemblPlants" id="LPERR01G37080.1"/>
    </source>
</evidence>
<dbReference type="HOGENOM" id="CLU_014001_9_1_1"/>
<dbReference type="SMART" id="SM00516">
    <property type="entry name" value="SEC14"/>
    <property type="match status" value="1"/>
</dbReference>
<dbReference type="SUPFAM" id="SSF46938">
    <property type="entry name" value="CRAL/TRIO N-terminal domain"/>
    <property type="match status" value="1"/>
</dbReference>
<feature type="domain" description="CRAL-TRIO" evidence="1">
    <location>
        <begin position="77"/>
        <end position="239"/>
    </location>
</feature>
<dbReference type="SMART" id="SM01100">
    <property type="entry name" value="CRAL_TRIO_N"/>
    <property type="match status" value="1"/>
</dbReference>
<dbReference type="PROSITE" id="PS50191">
    <property type="entry name" value="CRAL_TRIO"/>
    <property type="match status" value="1"/>
</dbReference>
<evidence type="ECO:0000259" key="1">
    <source>
        <dbReference type="PROSITE" id="PS50191"/>
    </source>
</evidence>
<dbReference type="Pfam" id="PF00650">
    <property type="entry name" value="CRAL_TRIO"/>
    <property type="match status" value="1"/>
</dbReference>
<dbReference type="SUPFAM" id="SSF52087">
    <property type="entry name" value="CRAL/TRIO domain"/>
    <property type="match status" value="1"/>
</dbReference>
<reference evidence="2" key="3">
    <citation type="submission" date="2015-04" db="UniProtKB">
        <authorList>
            <consortium name="EnsemblPlants"/>
        </authorList>
    </citation>
    <scope>IDENTIFICATION</scope>
</reference>
<reference evidence="3" key="2">
    <citation type="submission" date="2013-12" db="EMBL/GenBank/DDBJ databases">
        <authorList>
            <person name="Yu Y."/>
            <person name="Lee S."/>
            <person name="de Baynast K."/>
            <person name="Wissotski M."/>
            <person name="Liu L."/>
            <person name="Talag J."/>
            <person name="Goicoechea J."/>
            <person name="Angelova A."/>
            <person name="Jetty R."/>
            <person name="Kudrna D."/>
            <person name="Golser W."/>
            <person name="Rivera L."/>
            <person name="Zhang J."/>
            <person name="Wing R."/>
        </authorList>
    </citation>
    <scope>NUCLEOTIDE SEQUENCE</scope>
</reference>
<organism evidence="2 3">
    <name type="scientific">Leersia perrieri</name>
    <dbReference type="NCBI Taxonomy" id="77586"/>
    <lineage>
        <taxon>Eukaryota</taxon>
        <taxon>Viridiplantae</taxon>
        <taxon>Streptophyta</taxon>
        <taxon>Embryophyta</taxon>
        <taxon>Tracheophyta</taxon>
        <taxon>Spermatophyta</taxon>
        <taxon>Magnoliopsida</taxon>
        <taxon>Liliopsida</taxon>
        <taxon>Poales</taxon>
        <taxon>Poaceae</taxon>
        <taxon>BOP clade</taxon>
        <taxon>Oryzoideae</taxon>
        <taxon>Oryzeae</taxon>
        <taxon>Oryzinae</taxon>
        <taxon>Leersia</taxon>
    </lineage>
</organism>
<dbReference type="Gene3D" id="3.40.525.10">
    <property type="entry name" value="CRAL-TRIO lipid binding domain"/>
    <property type="match status" value="1"/>
</dbReference>
<dbReference type="AlphaFoldDB" id="A0A0D9V9S9"/>
<dbReference type="InterPro" id="IPR036865">
    <property type="entry name" value="CRAL-TRIO_dom_sf"/>
</dbReference>
<dbReference type="CDD" id="cd00170">
    <property type="entry name" value="SEC14"/>
    <property type="match status" value="1"/>
</dbReference>
<keyword evidence="3" id="KW-1185">Reference proteome</keyword>